<proteinExistence type="inferred from homology"/>
<sequence length="286" mass="31140">MTGHGSASYNPKHFNVTFPREYIAHVETNRADKLNAYFEDMWIELRQVFDQLSVDPNVRAVVFSGAGPRAFSAGLDVKAAAKGVLGGKGEAEIPDPGRAAAQLRRHVASFQDCITAIEKCEKPVICVMHGINYGLAIDISSTADVRICSRDSQFCVKEVDIGIAADIGTLTRLPKVVGHFGWVKEVCLTARVFGAEEAMRVGFVNSVYESKDDSVKAAIELGELMASKSPIAVQGTKELLNWSRDHNIQDGLRYTGVWNSAALQSADVPTALLSGLQKRKPTFEKL</sequence>
<comment type="pathway">
    <text evidence="2">Lipid metabolism; fatty acid beta-oxidation.</text>
</comment>
<accession>A0A0J7AYG2</accession>
<dbReference type="PANTHER" id="PTHR43149:SF1">
    <property type="entry name" value="DELTA(3,5)-DELTA(2,4)-DIENOYL-COA ISOMERASE, MITOCHONDRIAL"/>
    <property type="match status" value="1"/>
</dbReference>
<evidence type="ECO:0000313" key="9">
    <source>
        <dbReference type="EMBL" id="KMP02482.1"/>
    </source>
</evidence>
<dbReference type="GO" id="GO:0005777">
    <property type="term" value="C:peroxisome"/>
    <property type="evidence" value="ECO:0007669"/>
    <property type="project" value="UniProtKB-SubCell"/>
</dbReference>
<gene>
    <name evidence="9" type="ORF">CIRG_10305</name>
</gene>
<keyword evidence="8 9" id="KW-0413">Isomerase</keyword>
<dbReference type="STRING" id="404692.A0A0J7AYG2"/>
<name>A0A0J7AYG2_COCIT</name>
<keyword evidence="7" id="KW-0576">Peroxisome</keyword>
<evidence type="ECO:0000313" key="10">
    <source>
        <dbReference type="Proteomes" id="UP000054565"/>
    </source>
</evidence>
<evidence type="ECO:0000256" key="8">
    <source>
        <dbReference type="ARBA" id="ARBA00023235"/>
    </source>
</evidence>
<keyword evidence="4" id="KW-0276">Fatty acid metabolism</keyword>
<dbReference type="InterPro" id="IPR045002">
    <property type="entry name" value="Ech1-like"/>
</dbReference>
<dbReference type="Proteomes" id="UP000054565">
    <property type="component" value="Unassembled WGS sequence"/>
</dbReference>
<dbReference type="GO" id="GO:0051750">
    <property type="term" value="F:delta(3,5)-delta(2,4)-dienoyl-CoA isomerase activity"/>
    <property type="evidence" value="ECO:0007669"/>
    <property type="project" value="TreeGrafter"/>
</dbReference>
<dbReference type="OrthoDB" id="14970at2759"/>
<dbReference type="EMBL" id="DS028103">
    <property type="protein sequence ID" value="KMP02482.1"/>
    <property type="molecule type" value="Genomic_DNA"/>
</dbReference>
<dbReference type="CDD" id="cd06558">
    <property type="entry name" value="crotonase-like"/>
    <property type="match status" value="1"/>
</dbReference>
<protein>
    <submittedName>
        <fullName evidence="9">Delta(3,5)-Delta(2,4)-dienoyl-CoA isomerase</fullName>
    </submittedName>
</protein>
<comment type="similarity">
    <text evidence="3">Belongs to the enoyl-CoA hydratase/isomerase family.</text>
</comment>
<dbReference type="SUPFAM" id="SSF52096">
    <property type="entry name" value="ClpP/crotonase"/>
    <property type="match status" value="1"/>
</dbReference>
<organism evidence="9 10">
    <name type="scientific">Coccidioides immitis RMSCC 2394</name>
    <dbReference type="NCBI Taxonomy" id="404692"/>
    <lineage>
        <taxon>Eukaryota</taxon>
        <taxon>Fungi</taxon>
        <taxon>Dikarya</taxon>
        <taxon>Ascomycota</taxon>
        <taxon>Pezizomycotina</taxon>
        <taxon>Eurotiomycetes</taxon>
        <taxon>Eurotiomycetidae</taxon>
        <taxon>Onygenales</taxon>
        <taxon>Onygenaceae</taxon>
        <taxon>Coccidioides</taxon>
    </lineage>
</organism>
<evidence type="ECO:0000256" key="6">
    <source>
        <dbReference type="ARBA" id="ARBA00023098"/>
    </source>
</evidence>
<keyword evidence="5" id="KW-0007">Acetylation</keyword>
<evidence type="ECO:0000256" key="4">
    <source>
        <dbReference type="ARBA" id="ARBA00022832"/>
    </source>
</evidence>
<dbReference type="GO" id="GO:0006635">
    <property type="term" value="P:fatty acid beta-oxidation"/>
    <property type="evidence" value="ECO:0007669"/>
    <property type="project" value="UniProtKB-UniPathway"/>
</dbReference>
<dbReference type="UniPathway" id="UPA00659"/>
<dbReference type="InterPro" id="IPR014748">
    <property type="entry name" value="Enoyl-CoA_hydra_C"/>
</dbReference>
<evidence type="ECO:0000256" key="1">
    <source>
        <dbReference type="ARBA" id="ARBA00004275"/>
    </source>
</evidence>
<dbReference type="GO" id="GO:0005739">
    <property type="term" value="C:mitochondrion"/>
    <property type="evidence" value="ECO:0007669"/>
    <property type="project" value="TreeGrafter"/>
</dbReference>
<evidence type="ECO:0000256" key="2">
    <source>
        <dbReference type="ARBA" id="ARBA00005005"/>
    </source>
</evidence>
<dbReference type="Pfam" id="PF00378">
    <property type="entry name" value="ECH_1"/>
    <property type="match status" value="1"/>
</dbReference>
<dbReference type="FunFam" id="3.90.226.10:FF:000024">
    <property type="entry name" value="Delta3,5-delta2,4-dienoyl-CoA isomerase"/>
    <property type="match status" value="1"/>
</dbReference>
<dbReference type="Gene3D" id="1.10.12.10">
    <property type="entry name" value="Lyase 2-enoyl-coa Hydratase, Chain A, domain 2"/>
    <property type="match status" value="1"/>
</dbReference>
<evidence type="ECO:0000256" key="5">
    <source>
        <dbReference type="ARBA" id="ARBA00022990"/>
    </source>
</evidence>
<dbReference type="InterPro" id="IPR001753">
    <property type="entry name" value="Enoyl-CoA_hydra/iso"/>
</dbReference>
<keyword evidence="6" id="KW-0443">Lipid metabolism</keyword>
<dbReference type="Gene3D" id="3.90.226.10">
    <property type="entry name" value="2-enoyl-CoA Hydratase, Chain A, domain 1"/>
    <property type="match status" value="1"/>
</dbReference>
<evidence type="ECO:0000256" key="7">
    <source>
        <dbReference type="ARBA" id="ARBA00023140"/>
    </source>
</evidence>
<reference evidence="10" key="1">
    <citation type="journal article" date="2010" name="Genome Res.">
        <title>Population genomic sequencing of Coccidioides fungi reveals recent hybridization and transposon control.</title>
        <authorList>
            <person name="Neafsey D.E."/>
            <person name="Barker B.M."/>
            <person name="Sharpton T.J."/>
            <person name="Stajich J.E."/>
            <person name="Park D.J."/>
            <person name="Whiston E."/>
            <person name="Hung C.-Y."/>
            <person name="McMahan C."/>
            <person name="White J."/>
            <person name="Sykes S."/>
            <person name="Heiman D."/>
            <person name="Young S."/>
            <person name="Zeng Q."/>
            <person name="Abouelleil A."/>
            <person name="Aftuck L."/>
            <person name="Bessette D."/>
            <person name="Brown A."/>
            <person name="FitzGerald M."/>
            <person name="Lui A."/>
            <person name="Macdonald J.P."/>
            <person name="Priest M."/>
            <person name="Orbach M.J."/>
            <person name="Galgiani J.N."/>
            <person name="Kirkland T.N."/>
            <person name="Cole G.T."/>
            <person name="Birren B.W."/>
            <person name="Henn M.R."/>
            <person name="Taylor J.W."/>
            <person name="Rounsley S.D."/>
        </authorList>
    </citation>
    <scope>NUCLEOTIDE SEQUENCE [LARGE SCALE GENOMIC DNA]</scope>
    <source>
        <strain evidence="10">RMSCC 2394</strain>
    </source>
</reference>
<dbReference type="InterPro" id="IPR029045">
    <property type="entry name" value="ClpP/crotonase-like_dom_sf"/>
</dbReference>
<dbReference type="AlphaFoldDB" id="A0A0J7AYG2"/>
<dbReference type="FunFam" id="1.10.12.10:FF:000004">
    <property type="entry name" value="Delta3,5-delta2,4-dienoyl-CoA isomerase"/>
    <property type="match status" value="1"/>
</dbReference>
<comment type="subcellular location">
    <subcellularLocation>
        <location evidence="1">Peroxisome</location>
    </subcellularLocation>
</comment>
<dbReference type="PANTHER" id="PTHR43149">
    <property type="entry name" value="ENOYL-COA HYDRATASE"/>
    <property type="match status" value="1"/>
</dbReference>
<evidence type="ECO:0000256" key="3">
    <source>
        <dbReference type="ARBA" id="ARBA00005254"/>
    </source>
</evidence>